<feature type="transmembrane region" description="Helical" evidence="1">
    <location>
        <begin position="6"/>
        <end position="22"/>
    </location>
</feature>
<sequence>MTINSSTIIMIIVVAFAFYLIYSQNNQPKIVQSPQNRETHQISNFKSPLSQQPIHISVPCPKCNHDIHNESHTHDMHHPMSPLSNNYSERSKHSTPQVTNVMIEQDTDPYSDPIKKQDLYSMNDPLTYPQMRLPREILDKYNDYYEKNGTYPGFNQHTQPMFDNPILNGLLIKQVEENEPFTDNIPNSIPLFRVKSAKNTNRFFYYILDQRYSSKFELKIPLDNIKVNKVRYNQGDFYGIPELYDGDIIENIAIYPSSKFKILLYKTYHFP</sequence>
<evidence type="ECO:0000256" key="1">
    <source>
        <dbReference type="SAM" id="Phobius"/>
    </source>
</evidence>
<name>A0ABM7NSW6_9VIRU</name>
<reference evidence="2 3" key="1">
    <citation type="submission" date="2021-02" db="EMBL/GenBank/DDBJ databases">
        <title>Cotonvirus japonicus, which uses Golgi apparatus of host cells for its virion factory, phylogenetically links tailed tupanvirus and icosahedral mimivirus.</title>
        <authorList>
            <person name="Takahashi H."/>
            <person name="Fukaya S."/>
            <person name="Song C."/>
            <person name="Murata K."/>
            <person name="Takemura M."/>
        </authorList>
    </citation>
    <scope>NUCLEOTIDE SEQUENCE [LARGE SCALE GENOMIC DNA]</scope>
</reference>
<accession>A0ABM7NSW6</accession>
<dbReference type="EMBL" id="AP024483">
    <property type="protein sequence ID" value="BCS83252.1"/>
    <property type="molecule type" value="Genomic_DNA"/>
</dbReference>
<protein>
    <submittedName>
        <fullName evidence="2">Uncharacterized protein</fullName>
    </submittedName>
</protein>
<organism evidence="2 3">
    <name type="scientific">Cotonvirus japonicus</name>
    <dbReference type="NCBI Taxonomy" id="2811091"/>
    <lineage>
        <taxon>Viruses</taxon>
        <taxon>Varidnaviria</taxon>
        <taxon>Bamfordvirae</taxon>
        <taxon>Nucleocytoviricota</taxon>
        <taxon>Megaviricetes</taxon>
        <taxon>Imitervirales</taxon>
        <taxon>Mimiviridae</taxon>
        <taxon>Megamimivirinae</taxon>
        <taxon>Cotonvirus</taxon>
        <taxon>Cotonvirus japonicum</taxon>
    </lineage>
</organism>
<evidence type="ECO:0000313" key="2">
    <source>
        <dbReference type="EMBL" id="BCS83252.1"/>
    </source>
</evidence>
<keyword evidence="1" id="KW-0812">Transmembrane</keyword>
<evidence type="ECO:0000313" key="3">
    <source>
        <dbReference type="Proteomes" id="UP001321479"/>
    </source>
</evidence>
<keyword evidence="3" id="KW-1185">Reference proteome</keyword>
<keyword evidence="1" id="KW-0472">Membrane</keyword>
<proteinExistence type="predicted"/>
<dbReference type="RefSeq" id="YP_010841860.1">
    <property type="nucleotide sequence ID" value="NC_079139.1"/>
</dbReference>
<dbReference type="Proteomes" id="UP001321479">
    <property type="component" value="Segment"/>
</dbReference>
<dbReference type="GeneID" id="80558457"/>
<keyword evidence="1" id="KW-1133">Transmembrane helix</keyword>